<dbReference type="PROSITE" id="PS50157">
    <property type="entry name" value="ZINC_FINGER_C2H2_2"/>
    <property type="match status" value="1"/>
</dbReference>
<organism evidence="3 4">
    <name type="scientific">Daphnia sinensis</name>
    <dbReference type="NCBI Taxonomy" id="1820382"/>
    <lineage>
        <taxon>Eukaryota</taxon>
        <taxon>Metazoa</taxon>
        <taxon>Ecdysozoa</taxon>
        <taxon>Arthropoda</taxon>
        <taxon>Crustacea</taxon>
        <taxon>Branchiopoda</taxon>
        <taxon>Diplostraca</taxon>
        <taxon>Cladocera</taxon>
        <taxon>Anomopoda</taxon>
        <taxon>Daphniidae</taxon>
        <taxon>Daphnia</taxon>
        <taxon>Daphnia similis group</taxon>
    </lineage>
</organism>
<keyword evidence="1" id="KW-0479">Metal-binding</keyword>
<sequence>MDFQLENIGIQCEVVNCNARTRTRIEMLSHYRTVHRGDRTFDVPCLAGCDRRYRTEDGLRKHLQSHHPRFFEQNIEAEGVAPSDSEELDVMLQEEIQRINSPLDAASISSTEEQVLQKPHNYDSALYLLCLSDERKLNQVDLQTVMDATTAFVNKEIISVLSKTISSLRDENCTHFKSIQQMEQLYRSPFAPDPFEGLRTQYRQRQFYSKYFGMINPSKIRLPALPSDYGRHRTRQPQTFKKQEYVVVSLISQIQCLLQKDDVYNQVFSDKIPIPGFLSRFEDGTSFLENPLFKQHPHALQIHLYLDEVQLCDALGSKVFNNKLVFVYFTIGNLEMRYRSAFSQIQLLSIFYNCQVERYGMNVLLKPIVDELKKLEQGVEIVIKGVTHNIFGTLAILTADNLASHAVGGFKTGFSKGFRKCRYCLGTDVEIQNNFTDEEFVERTKSSHNLHCETLSTDEAEYFGKLYGLTSKSILNELEFFHVIGGNVPDVMHDWLEGVLPLVICKLLWYCIRLKRYFTLEMLNHSIRNFNYGHHEVKNKPSRIQLLHLSRSKLRQSASQIWLLGTLLPLMIGSCVPPDDLVWLTFRYALEISRLIFKVQICELEICRLEFLIAEFISLYKEVFPGSRVIPKMHFIIHYPRFIRKLGPLVSFWCMRYEAKHSYFKQMSRAIGNFINLPFTLAYRHQISQSKHFMKNPSLFLKVEVVTPPKNFFVSLVSRKYCGLIAEKFDIPCNSILEIAIHTLPWITFCSTKFKKKNTVVLCKTVSRPNGAFGIIKAIYGYLEQYVLLVEMYHTVNFNDHLQCFHVSRRRDNFHQLLYFSELLHHKVFQLQRPVDLSVSANSMYSLSDFIVTKSEINNCQ</sequence>
<evidence type="ECO:0000313" key="4">
    <source>
        <dbReference type="Proteomes" id="UP000820818"/>
    </source>
</evidence>
<dbReference type="Gene3D" id="3.30.160.60">
    <property type="entry name" value="Classic Zinc Finger"/>
    <property type="match status" value="1"/>
</dbReference>
<evidence type="ECO:0000313" key="3">
    <source>
        <dbReference type="EMBL" id="KAI9552892.1"/>
    </source>
</evidence>
<accession>A0AAD5KJJ7</accession>
<reference evidence="3 4" key="1">
    <citation type="submission" date="2022-05" db="EMBL/GenBank/DDBJ databases">
        <title>A multi-omics perspective on studying reproductive biology in Daphnia sinensis.</title>
        <authorList>
            <person name="Jia J."/>
        </authorList>
    </citation>
    <scope>NUCLEOTIDE SEQUENCE [LARGE SCALE GENOMIC DNA]</scope>
    <source>
        <strain evidence="3 4">WSL</strain>
    </source>
</reference>
<keyword evidence="1" id="KW-0863">Zinc-finger</keyword>
<dbReference type="InterPro" id="IPR013087">
    <property type="entry name" value="Znf_C2H2_type"/>
</dbReference>
<dbReference type="SMART" id="SM00355">
    <property type="entry name" value="ZnF_C2H2"/>
    <property type="match status" value="2"/>
</dbReference>
<dbReference type="EMBL" id="WJBH02000009">
    <property type="protein sequence ID" value="KAI9552892.1"/>
    <property type="molecule type" value="Genomic_DNA"/>
</dbReference>
<name>A0AAD5KJJ7_9CRUS</name>
<gene>
    <name evidence="3" type="ORF">GHT06_020776</name>
</gene>
<protein>
    <recommendedName>
        <fullName evidence="2">C2H2-type domain-containing protein</fullName>
    </recommendedName>
</protein>
<keyword evidence="4" id="KW-1185">Reference proteome</keyword>
<feature type="domain" description="C2H2-type" evidence="2">
    <location>
        <begin position="10"/>
        <end position="40"/>
    </location>
</feature>
<comment type="caution">
    <text evidence="3">The sequence shown here is derived from an EMBL/GenBank/DDBJ whole genome shotgun (WGS) entry which is preliminary data.</text>
</comment>
<dbReference type="GO" id="GO:0008270">
    <property type="term" value="F:zinc ion binding"/>
    <property type="evidence" value="ECO:0007669"/>
    <property type="project" value="UniProtKB-KW"/>
</dbReference>
<dbReference type="Proteomes" id="UP000820818">
    <property type="component" value="Linkage Group LG9"/>
</dbReference>
<dbReference type="AlphaFoldDB" id="A0AAD5KJJ7"/>
<proteinExistence type="predicted"/>
<evidence type="ECO:0000259" key="2">
    <source>
        <dbReference type="PROSITE" id="PS50157"/>
    </source>
</evidence>
<evidence type="ECO:0000256" key="1">
    <source>
        <dbReference type="PROSITE-ProRule" id="PRU00042"/>
    </source>
</evidence>
<keyword evidence="1" id="KW-0862">Zinc</keyword>
<dbReference type="PANTHER" id="PTHR31912">
    <property type="entry name" value="IP13529P"/>
    <property type="match status" value="1"/>
</dbReference>
<dbReference type="PANTHER" id="PTHR31912:SF34">
    <property type="entry name" value="NOTOCHORD-RELATED PROTEIN"/>
    <property type="match status" value="1"/>
</dbReference>